<dbReference type="InterPro" id="IPR021617">
    <property type="entry name" value="DUF3231"/>
</dbReference>
<evidence type="ECO:0000313" key="1">
    <source>
        <dbReference type="EMBL" id="QPC46546.1"/>
    </source>
</evidence>
<dbReference type="RefSeq" id="WP_239674070.1">
    <property type="nucleotide sequence ID" value="NZ_CP049742.1"/>
</dbReference>
<dbReference type="InterPro" id="IPR012347">
    <property type="entry name" value="Ferritin-like"/>
</dbReference>
<dbReference type="EMBL" id="CP049742">
    <property type="protein sequence ID" value="QPC46546.1"/>
    <property type="molecule type" value="Genomic_DNA"/>
</dbReference>
<gene>
    <name evidence="1" type="ORF">G8O30_05990</name>
</gene>
<sequence>MQDFRGATLTSGEIGSLWTTYIGETMFSIVYQHFMQHCDDPEIKQLLDMGSRVTDQLIKQIREIYKDDRMKLPVGFGEQDINLEAPRMFSDKFYMFYLKEAARSAIHNYSACLVGCHREDIREFFSSAIKEYLEVFNKVMDLMLSKGIVIRTPSIPIPKEGTTVHNQSFLGSWIGPKRPISSEEIKAIYVNLDTNMLGKSLMIAFSQSCRNEKIKNYLVKGRKISHKHIEIFINLLTDEDLPAPQLWDPEVTESNIPPFSDKLMMYHTGLAAGAGIENYGMAISKSARKDIAADFVRLAIESAQFAQDGAQLSINLGFLEQIPLAANRDHLASHPQNQY</sequence>
<protein>
    <submittedName>
        <fullName evidence="1">DUF3231 family protein</fullName>
    </submittedName>
</protein>
<dbReference type="Gene3D" id="1.20.1260.10">
    <property type="match status" value="2"/>
</dbReference>
<keyword evidence="2" id="KW-1185">Reference proteome</keyword>
<proteinExistence type="predicted"/>
<dbReference type="Proteomes" id="UP000593626">
    <property type="component" value="Chromosome"/>
</dbReference>
<organism evidence="1 2">
    <name type="scientific">Mangrovibacillus cuniculi</name>
    <dbReference type="NCBI Taxonomy" id="2593652"/>
    <lineage>
        <taxon>Bacteria</taxon>
        <taxon>Bacillati</taxon>
        <taxon>Bacillota</taxon>
        <taxon>Bacilli</taxon>
        <taxon>Bacillales</taxon>
        <taxon>Bacillaceae</taxon>
        <taxon>Mangrovibacillus</taxon>
    </lineage>
</organism>
<dbReference type="AlphaFoldDB" id="A0A7S8CAS2"/>
<dbReference type="KEGG" id="mcui:G8O30_05990"/>
<reference evidence="1 2" key="1">
    <citation type="submission" date="2019-07" db="EMBL/GenBank/DDBJ databases">
        <title>Genome sequence of 2 isolates from Red Sea Mangroves.</title>
        <authorList>
            <person name="Sefrji F."/>
            <person name="Michoud G."/>
            <person name="Merlino G."/>
            <person name="Daffonchio D."/>
        </authorList>
    </citation>
    <scope>NUCLEOTIDE SEQUENCE [LARGE SCALE GENOMIC DNA]</scope>
    <source>
        <strain evidence="1 2">R1DC41</strain>
    </source>
</reference>
<name>A0A7S8CAS2_9BACI</name>
<accession>A0A7S8CAS2</accession>
<evidence type="ECO:0000313" key="2">
    <source>
        <dbReference type="Proteomes" id="UP000593626"/>
    </source>
</evidence>
<dbReference type="Pfam" id="PF11553">
    <property type="entry name" value="DUF3231"/>
    <property type="match status" value="2"/>
</dbReference>